<evidence type="ECO:0000313" key="1">
    <source>
        <dbReference type="EMBL" id="KAH7911064.1"/>
    </source>
</evidence>
<comment type="caution">
    <text evidence="1">The sequence shown here is derived from an EMBL/GenBank/DDBJ whole genome shotgun (WGS) entry which is preliminary data.</text>
</comment>
<name>A0ACB8AC69_9AGAM</name>
<protein>
    <submittedName>
        <fullName evidence="1">Uncharacterized protein</fullName>
    </submittedName>
</protein>
<dbReference type="EMBL" id="MU267690">
    <property type="protein sequence ID" value="KAH7911064.1"/>
    <property type="molecule type" value="Genomic_DNA"/>
</dbReference>
<gene>
    <name evidence="1" type="ORF">BJ138DRAFT_1101328</name>
</gene>
<sequence length="1054" mass="119592">MGNKRKLHRTWTNNLMSKKTRKTNENIAPSPAQYESNSEANSPMDCYLPAAETSTPQPHEKTQRHSRIRSGDDVNGPQDGNSSYTRQNLNVTATFPAPVPPWNNGSGPNPPHIISEPWEELVVMHHSPLVYQGISEPLQDNPLIVGMEMGPDVDITDVERLDEGNAREATRQLGKHRTTCVEDAPDIEEEDMVAKYGVRWRERMSKTKDRFEYILEEITLENSHHQNHPNASENSRDPNPSVKVTLDGDCEGVDDYDMDGDTDKENDGGYEGEPCDHRSGFKPTPSTKEVQRALEDLKDLLKPRRPGGHGYRKNPALDQVLTSRLELMKTFFWTYTDVDKDGNPHAKNKYGGKWMAASFHVAHVLMKGSWTARNLRKWSRDYIRDRKNLPGHLFGTRVSRIEDEGLAAEISVHLQSIGKYVTAMDIVHYLENCEVQRRYGFKNTISEATAHRWMKKLGYRWTKEPTGQYIDGHEREDVVNYRNEVFLPAWQTIQSHLRVWSHDNIDIEDISTRSNNGRRVVVWFHDESTFYANDRRKVRWVHSSEKATPKPKGEGASLMAVDFVSADYGWLRSPDGKESARLLFKAGKSRDGYFTNERILQHAGKAMGILEKYYPDEDHVFVFDNATTHTKRADNALSARKMPMKIHPTWGAEVIVTDHGNGQTINGSNGKPMKKTVPMGPGRLPSGEIQSFYFPENHKDHPGKFKGMAQILQERKIDIVGKRAQCKDFKCGEGKTDCCLRRILFNQPDFANVDSVLETTCRERGFHVLFLPKFHCELNFIEQCWGYAKRIYRQFPPSVKEADLEHNVLAALDSIPLSSMRRFIDAYQKGLTGTQAAWAVKKYHGHRVLPESIMSRTSTSSLLLSSILNSLNRPSLGFTLGRSFHNALPTPPSIPTLVSPGDQEQARSWLEKFKPKSIPRDRVDLTFARSSGPGGQNVNKVETKVLIRCRVDAAWIPMWARDALIASPHYIKSSHSLLITSSTSRSQALNVDDGLSKLHGVIMKAAAQQIKNAPSAEQQKRVSNLQKIDDMRRRSQKDKRSAVKRGRSTKGWSD</sequence>
<evidence type="ECO:0000313" key="2">
    <source>
        <dbReference type="Proteomes" id="UP000790377"/>
    </source>
</evidence>
<keyword evidence="2" id="KW-1185">Reference proteome</keyword>
<proteinExistence type="predicted"/>
<reference evidence="1" key="1">
    <citation type="journal article" date="2021" name="New Phytol.">
        <title>Evolutionary innovations through gain and loss of genes in the ectomycorrhizal Boletales.</title>
        <authorList>
            <person name="Wu G."/>
            <person name="Miyauchi S."/>
            <person name="Morin E."/>
            <person name="Kuo A."/>
            <person name="Drula E."/>
            <person name="Varga T."/>
            <person name="Kohler A."/>
            <person name="Feng B."/>
            <person name="Cao Y."/>
            <person name="Lipzen A."/>
            <person name="Daum C."/>
            <person name="Hundley H."/>
            <person name="Pangilinan J."/>
            <person name="Johnson J."/>
            <person name="Barry K."/>
            <person name="LaButti K."/>
            <person name="Ng V."/>
            <person name="Ahrendt S."/>
            <person name="Min B."/>
            <person name="Choi I.G."/>
            <person name="Park H."/>
            <person name="Plett J.M."/>
            <person name="Magnuson J."/>
            <person name="Spatafora J.W."/>
            <person name="Nagy L.G."/>
            <person name="Henrissat B."/>
            <person name="Grigoriev I.V."/>
            <person name="Yang Z.L."/>
            <person name="Xu J."/>
            <person name="Martin F.M."/>
        </authorList>
    </citation>
    <scope>NUCLEOTIDE SEQUENCE</scope>
    <source>
        <strain evidence="1">ATCC 28755</strain>
    </source>
</reference>
<accession>A0ACB8AC69</accession>
<dbReference type="Proteomes" id="UP000790377">
    <property type="component" value="Unassembled WGS sequence"/>
</dbReference>
<organism evidence="1 2">
    <name type="scientific">Hygrophoropsis aurantiaca</name>
    <dbReference type="NCBI Taxonomy" id="72124"/>
    <lineage>
        <taxon>Eukaryota</taxon>
        <taxon>Fungi</taxon>
        <taxon>Dikarya</taxon>
        <taxon>Basidiomycota</taxon>
        <taxon>Agaricomycotina</taxon>
        <taxon>Agaricomycetes</taxon>
        <taxon>Agaricomycetidae</taxon>
        <taxon>Boletales</taxon>
        <taxon>Coniophorineae</taxon>
        <taxon>Hygrophoropsidaceae</taxon>
        <taxon>Hygrophoropsis</taxon>
    </lineage>
</organism>